<proteinExistence type="predicted"/>
<dbReference type="Pfam" id="PF09956">
    <property type="entry name" value="Phage_cement_2"/>
    <property type="match status" value="1"/>
</dbReference>
<protein>
    <recommendedName>
        <fullName evidence="3">DUF2190 family protein</fullName>
    </recommendedName>
</protein>
<dbReference type="PIRSF" id="PIRSF030771">
    <property type="entry name" value="UCP030771"/>
    <property type="match status" value="1"/>
</dbReference>
<dbReference type="PATRIC" id="fig|1192688.3.peg.4780"/>
<comment type="caution">
    <text evidence="1">The sequence shown here is derived from an EMBL/GenBank/DDBJ whole genome shotgun (WGS) entry which is preliminary data.</text>
</comment>
<organism evidence="1 2">
    <name type="scientific">Salmonella enterica subsp. enterica serovar Dublin str. UC16</name>
    <dbReference type="NCBI Taxonomy" id="1192688"/>
    <lineage>
        <taxon>Bacteria</taxon>
        <taxon>Pseudomonadati</taxon>
        <taxon>Pseudomonadota</taxon>
        <taxon>Gammaproteobacteria</taxon>
        <taxon>Enterobacterales</taxon>
        <taxon>Enterobacteriaceae</taxon>
        <taxon>Salmonella</taxon>
    </lineage>
</organism>
<reference evidence="1 2" key="1">
    <citation type="submission" date="2013-02" db="EMBL/GenBank/DDBJ databases">
        <authorList>
            <person name="McClelland M."/>
            <person name="Porwollik S."/>
            <person name="Desai P."/>
            <person name="Cheng P."/>
            <person name="Wollam A."/>
            <person name="Pepin K."/>
            <person name="Bhonagiri V."/>
            <person name="Fulton L."/>
            <person name="Fulton R."/>
            <person name="Delehaunty K."/>
            <person name="Fronick C."/>
            <person name="Godfrey J."/>
            <person name="Waligorski J."/>
            <person name="Appelbaum E."/>
            <person name="Tomlinson C."/>
            <person name="Warren W."/>
            <person name="Sodergren E."/>
            <person name="Weinstock G."/>
            <person name="Wilson R.K."/>
        </authorList>
    </citation>
    <scope>NUCLEOTIDE SEQUENCE [LARGE SCALE GENOMIC DNA]</scope>
    <source>
        <strain evidence="1 2">UC16</strain>
    </source>
</reference>
<dbReference type="Proteomes" id="UP000013259">
    <property type="component" value="Unassembled WGS sequence"/>
</dbReference>
<evidence type="ECO:0008006" key="3">
    <source>
        <dbReference type="Google" id="ProtNLM"/>
    </source>
</evidence>
<accession>M7RD86</accession>
<evidence type="ECO:0000313" key="2">
    <source>
        <dbReference type="Proteomes" id="UP000013259"/>
    </source>
</evidence>
<name>M7RD86_SALDU</name>
<gene>
    <name evidence="1" type="ORF">A670_05103</name>
</gene>
<dbReference type="HOGENOM" id="CLU_165535_3_0_6"/>
<sequence>MPERRITVAKNYVEDGKTIEIVATTSLKSGDLVQVGDMFAVAVTDIAAGSAGTGIAEGVFSIPKLTTEDIAVGKKVYLKDNVVQTDATGSLPYVGVVWAPAANGDETVPVKING</sequence>
<dbReference type="EMBL" id="APMR01000168">
    <property type="protein sequence ID" value="EMR49733.1"/>
    <property type="molecule type" value="Genomic_DNA"/>
</dbReference>
<dbReference type="InterPro" id="IPR011231">
    <property type="entry name" value="Phage_VT1-Sakai_H0018"/>
</dbReference>
<evidence type="ECO:0000313" key="1">
    <source>
        <dbReference type="EMBL" id="EMR49733.1"/>
    </source>
</evidence>
<dbReference type="AlphaFoldDB" id="M7RD86"/>